<dbReference type="EMBL" id="BAAANY010000002">
    <property type="protein sequence ID" value="GAA1660435.1"/>
    <property type="molecule type" value="Genomic_DNA"/>
</dbReference>
<evidence type="ECO:0000259" key="4">
    <source>
        <dbReference type="PROSITE" id="PS50043"/>
    </source>
</evidence>
<keyword evidence="2" id="KW-0238">DNA-binding</keyword>
<dbReference type="PROSITE" id="PS50043">
    <property type="entry name" value="HTH_LUXR_2"/>
    <property type="match status" value="1"/>
</dbReference>
<reference evidence="5 6" key="1">
    <citation type="journal article" date="2019" name="Int. J. Syst. Evol. Microbiol.">
        <title>The Global Catalogue of Microorganisms (GCM) 10K type strain sequencing project: providing services to taxonomists for standard genome sequencing and annotation.</title>
        <authorList>
            <consortium name="The Broad Institute Genomics Platform"/>
            <consortium name="The Broad Institute Genome Sequencing Center for Infectious Disease"/>
            <person name="Wu L."/>
            <person name="Ma J."/>
        </authorList>
    </citation>
    <scope>NUCLEOTIDE SEQUENCE [LARGE SCALE GENOMIC DNA]</scope>
    <source>
        <strain evidence="5 6">JCM 14718</strain>
    </source>
</reference>
<dbReference type="PRINTS" id="PR00038">
    <property type="entry name" value="HTHLUXR"/>
</dbReference>
<keyword evidence="1" id="KW-0805">Transcription regulation</keyword>
<dbReference type="InterPro" id="IPR016032">
    <property type="entry name" value="Sig_transdc_resp-reg_C-effctor"/>
</dbReference>
<evidence type="ECO:0000256" key="1">
    <source>
        <dbReference type="ARBA" id="ARBA00023015"/>
    </source>
</evidence>
<keyword evidence="3" id="KW-0804">Transcription</keyword>
<dbReference type="SMART" id="SM00421">
    <property type="entry name" value="HTH_LUXR"/>
    <property type="match status" value="1"/>
</dbReference>
<dbReference type="Proteomes" id="UP001500618">
    <property type="component" value="Unassembled WGS sequence"/>
</dbReference>
<protein>
    <submittedName>
        <fullName evidence="5">LuxR C-terminal-related transcriptional regulator</fullName>
    </submittedName>
</protein>
<dbReference type="Gene3D" id="3.40.50.2300">
    <property type="match status" value="1"/>
</dbReference>
<dbReference type="InterPro" id="IPR039420">
    <property type="entry name" value="WalR-like"/>
</dbReference>
<dbReference type="PANTHER" id="PTHR43214">
    <property type="entry name" value="TWO-COMPONENT RESPONSE REGULATOR"/>
    <property type="match status" value="1"/>
</dbReference>
<dbReference type="Pfam" id="PF00196">
    <property type="entry name" value="GerE"/>
    <property type="match status" value="1"/>
</dbReference>
<sequence>MMERLAVLLHARDPISYAGIRGQLAPRPEVRIVSNDEWESATVALVVTDRIDEAAIRALRGLRCRGINRLVIVATQIDESELVAVVEIGVAGLVRRTDATADHLVKVLKSAAAGDGAVPPDLLGRLLNQVGQLQRQVLGPRGLTFSGLAEREVLVLRLVADGLDTEEIAQKLSYSQRTVKNVLHDVTSRLHLRNRSHAVAYALKHGLI</sequence>
<dbReference type="CDD" id="cd06170">
    <property type="entry name" value="LuxR_C_like"/>
    <property type="match status" value="1"/>
</dbReference>
<gene>
    <name evidence="5" type="ORF">GCM10009765_07350</name>
</gene>
<keyword evidence="6" id="KW-1185">Reference proteome</keyword>
<evidence type="ECO:0000256" key="3">
    <source>
        <dbReference type="ARBA" id="ARBA00023163"/>
    </source>
</evidence>
<comment type="caution">
    <text evidence="5">The sequence shown here is derived from an EMBL/GenBank/DDBJ whole genome shotgun (WGS) entry which is preliminary data.</text>
</comment>
<accession>A0ABN2FVD8</accession>
<name>A0ABN2FVD8_9ACTN</name>
<evidence type="ECO:0000313" key="6">
    <source>
        <dbReference type="Proteomes" id="UP001500618"/>
    </source>
</evidence>
<evidence type="ECO:0000256" key="2">
    <source>
        <dbReference type="ARBA" id="ARBA00023125"/>
    </source>
</evidence>
<evidence type="ECO:0000313" key="5">
    <source>
        <dbReference type="EMBL" id="GAA1660435.1"/>
    </source>
</evidence>
<dbReference type="InterPro" id="IPR000792">
    <property type="entry name" value="Tscrpt_reg_LuxR_C"/>
</dbReference>
<organism evidence="5 6">
    <name type="scientific">Fodinicola feengrottensis</name>
    <dbReference type="NCBI Taxonomy" id="435914"/>
    <lineage>
        <taxon>Bacteria</taxon>
        <taxon>Bacillati</taxon>
        <taxon>Actinomycetota</taxon>
        <taxon>Actinomycetes</taxon>
        <taxon>Mycobacteriales</taxon>
        <taxon>Fodinicola</taxon>
    </lineage>
</organism>
<dbReference type="RefSeq" id="WP_344307097.1">
    <property type="nucleotide sequence ID" value="NZ_BAAANY010000002.1"/>
</dbReference>
<feature type="domain" description="HTH luxR-type" evidence="4">
    <location>
        <begin position="141"/>
        <end position="206"/>
    </location>
</feature>
<dbReference type="SUPFAM" id="SSF46894">
    <property type="entry name" value="C-terminal effector domain of the bipartite response regulators"/>
    <property type="match status" value="1"/>
</dbReference>
<dbReference type="PANTHER" id="PTHR43214:SF24">
    <property type="entry name" value="TRANSCRIPTIONAL REGULATORY PROTEIN NARL-RELATED"/>
    <property type="match status" value="1"/>
</dbReference>
<proteinExistence type="predicted"/>